<evidence type="ECO:0000259" key="7">
    <source>
        <dbReference type="Pfam" id="PF01028"/>
    </source>
</evidence>
<evidence type="ECO:0000256" key="2">
    <source>
        <dbReference type="ARBA" id="ARBA00006645"/>
    </source>
</evidence>
<dbReference type="GO" id="GO:0006265">
    <property type="term" value="P:DNA topological change"/>
    <property type="evidence" value="ECO:0007669"/>
    <property type="project" value="InterPro"/>
</dbReference>
<dbReference type="Gene3D" id="3.30.66.10">
    <property type="entry name" value="DNA topoisomerase I domain"/>
    <property type="match status" value="1"/>
</dbReference>
<dbReference type="Gene3D" id="1.10.132.120">
    <property type="match status" value="1"/>
</dbReference>
<dbReference type="AlphaFoldDB" id="A0A9X2JDY8"/>
<feature type="domain" description="DNA topoisomerase I catalytic core eukaryotic-type" evidence="7">
    <location>
        <begin position="95"/>
        <end position="301"/>
    </location>
</feature>
<accession>A0A9X2JDY8</accession>
<evidence type="ECO:0000256" key="5">
    <source>
        <dbReference type="ARBA" id="ARBA00023125"/>
    </source>
</evidence>
<comment type="caution">
    <text evidence="9">The sequence shown here is derived from an EMBL/GenBank/DDBJ whole genome shotgun (WGS) entry which is preliminary data.</text>
</comment>
<comment type="catalytic activity">
    <reaction evidence="1">
        <text>ATP-independent breakage of single-stranded DNA, followed by passage and rejoining.</text>
        <dbReference type="EC" id="5.6.2.1"/>
    </reaction>
</comment>
<evidence type="ECO:0000313" key="10">
    <source>
        <dbReference type="Proteomes" id="UP001155182"/>
    </source>
</evidence>
<dbReference type="GO" id="GO:0003917">
    <property type="term" value="F:DNA topoisomerase type I (single strand cut, ATP-independent) activity"/>
    <property type="evidence" value="ECO:0007669"/>
    <property type="project" value="UniProtKB-EC"/>
</dbReference>
<feature type="domain" description="DNA topoisomerase IB N-terminal" evidence="8">
    <location>
        <begin position="38"/>
        <end position="83"/>
    </location>
</feature>
<dbReference type="SUPFAM" id="SSF55869">
    <property type="entry name" value="DNA topoisomerase I domain"/>
    <property type="match status" value="1"/>
</dbReference>
<evidence type="ECO:0000256" key="3">
    <source>
        <dbReference type="ARBA" id="ARBA00012891"/>
    </source>
</evidence>
<dbReference type="Gene3D" id="3.90.15.10">
    <property type="entry name" value="Topoisomerase I, Chain A, domain 3"/>
    <property type="match status" value="1"/>
</dbReference>
<dbReference type="PROSITE" id="PS52038">
    <property type="entry name" value="TOPO_IB_2"/>
    <property type="match status" value="1"/>
</dbReference>
<evidence type="ECO:0000259" key="8">
    <source>
        <dbReference type="Pfam" id="PF21338"/>
    </source>
</evidence>
<dbReference type="InterPro" id="IPR011010">
    <property type="entry name" value="DNA_brk_join_enz"/>
</dbReference>
<dbReference type="EMBL" id="JAMWYS010000058">
    <property type="protein sequence ID" value="MCO4294638.1"/>
    <property type="molecule type" value="Genomic_DNA"/>
</dbReference>
<dbReference type="SUPFAM" id="SSF56349">
    <property type="entry name" value="DNA breaking-rejoining enzymes"/>
    <property type="match status" value="1"/>
</dbReference>
<organism evidence="9 10">
    <name type="scientific">Solitalea agri</name>
    <dbReference type="NCBI Taxonomy" id="2953739"/>
    <lineage>
        <taxon>Bacteria</taxon>
        <taxon>Pseudomonadati</taxon>
        <taxon>Bacteroidota</taxon>
        <taxon>Sphingobacteriia</taxon>
        <taxon>Sphingobacteriales</taxon>
        <taxon>Sphingobacteriaceae</taxon>
        <taxon>Solitalea</taxon>
    </lineage>
</organism>
<dbReference type="InterPro" id="IPR013500">
    <property type="entry name" value="TopoI_cat_euk"/>
</dbReference>
<sequence length="353" mass="40832">MNKDLKELKAEARSMQLVYVSSDLPGYSRVIKGKSTLFYDTNNKVIKDPEILNRLHGLVLPPAWTNLWICTQANGHLQAIGIDQKGRKQYRYHSSWSLKRNERKHNRMLEFGEAIPSLRKQIEKDLRKKTFTKEKVVALALKMLENTLIRIGNTFYTKQYGSFGLTTLKNKHIKVNGSHLKISFKGKKGIFHEVDLSQKNLVNLVKKLKDLPGQELFQYYEQWGEKRTIDSGMINEYIRQYTGKDFTAKDFRTWSGTLNALKFLSGLEKFSTITEAKRNINATLDYVASQLGNTRTVCRKYYVHPELLLAYENGSLYPFTKKLIHQTNNKSNSLAISEKILLSFLRKIDKPSK</sequence>
<dbReference type="PRINTS" id="PR00416">
    <property type="entry name" value="EUTPISMRASEI"/>
</dbReference>
<gene>
    <name evidence="9" type="ORF">NF867_17385</name>
</gene>
<evidence type="ECO:0000256" key="6">
    <source>
        <dbReference type="ARBA" id="ARBA00023235"/>
    </source>
</evidence>
<keyword evidence="5" id="KW-0238">DNA-binding</keyword>
<keyword evidence="6" id="KW-0413">Isomerase</keyword>
<reference evidence="9" key="1">
    <citation type="submission" date="2022-06" db="EMBL/GenBank/DDBJ databases">
        <title>Solitalea sp. MAHUQ-68 isolated from rhizospheric soil.</title>
        <authorList>
            <person name="Huq M.A."/>
        </authorList>
    </citation>
    <scope>NUCLEOTIDE SEQUENCE</scope>
    <source>
        <strain evidence="9">MAHUQ-68</strain>
    </source>
</reference>
<keyword evidence="10" id="KW-1185">Reference proteome</keyword>
<comment type="similarity">
    <text evidence="2">Belongs to the type IB topoisomerase family.</text>
</comment>
<dbReference type="InterPro" id="IPR001631">
    <property type="entry name" value="TopoI"/>
</dbReference>
<dbReference type="Pfam" id="PF01028">
    <property type="entry name" value="Topoisom_I"/>
    <property type="match status" value="1"/>
</dbReference>
<dbReference type="Proteomes" id="UP001155182">
    <property type="component" value="Unassembled WGS sequence"/>
</dbReference>
<dbReference type="GO" id="GO:0003677">
    <property type="term" value="F:DNA binding"/>
    <property type="evidence" value="ECO:0007669"/>
    <property type="project" value="UniProtKB-KW"/>
</dbReference>
<dbReference type="EC" id="5.6.2.1" evidence="3"/>
<evidence type="ECO:0000256" key="4">
    <source>
        <dbReference type="ARBA" id="ARBA00023029"/>
    </source>
</evidence>
<keyword evidence="4" id="KW-0799">Topoisomerase</keyword>
<dbReference type="InterPro" id="IPR014711">
    <property type="entry name" value="TopoI_cat_a-hlx-sub_euk"/>
</dbReference>
<evidence type="ECO:0000256" key="1">
    <source>
        <dbReference type="ARBA" id="ARBA00000213"/>
    </source>
</evidence>
<dbReference type="Pfam" id="PF21338">
    <property type="entry name" value="Top1B_N_bact"/>
    <property type="match status" value="1"/>
</dbReference>
<evidence type="ECO:0000313" key="9">
    <source>
        <dbReference type="EMBL" id="MCO4294638.1"/>
    </source>
</evidence>
<name>A0A9X2JDY8_9SPHI</name>
<protein>
    <recommendedName>
        <fullName evidence="3">DNA topoisomerase</fullName>
        <ecNumber evidence="3">5.6.2.1</ecNumber>
    </recommendedName>
</protein>
<proteinExistence type="inferred from homology"/>
<dbReference type="InterPro" id="IPR035447">
    <property type="entry name" value="DNA_topo_I_N_sf"/>
</dbReference>
<dbReference type="RefSeq" id="WP_252589669.1">
    <property type="nucleotide sequence ID" value="NZ_JAMWYS010000058.1"/>
</dbReference>
<dbReference type="InterPro" id="IPR049331">
    <property type="entry name" value="Top1B_N_bact"/>
</dbReference>